<name>A0AAV1XHJ4_LUPLU</name>
<feature type="domain" description="F-box" evidence="1">
    <location>
        <begin position="6"/>
        <end position="46"/>
    </location>
</feature>
<dbReference type="Proteomes" id="UP001497480">
    <property type="component" value="Unassembled WGS sequence"/>
</dbReference>
<evidence type="ECO:0000259" key="1">
    <source>
        <dbReference type="SMART" id="SM00256"/>
    </source>
</evidence>
<evidence type="ECO:0000313" key="3">
    <source>
        <dbReference type="Proteomes" id="UP001497480"/>
    </source>
</evidence>
<dbReference type="InterPro" id="IPR025886">
    <property type="entry name" value="PP2-like"/>
</dbReference>
<dbReference type="SMART" id="SM00256">
    <property type="entry name" value="FBOX"/>
    <property type="match status" value="1"/>
</dbReference>
<dbReference type="PANTHER" id="PTHR32278">
    <property type="entry name" value="F-BOX DOMAIN-CONTAINING PROTEIN"/>
    <property type="match status" value="1"/>
</dbReference>
<dbReference type="AlphaFoldDB" id="A0AAV1XHJ4"/>
<accession>A0AAV1XHJ4</accession>
<dbReference type="InterPro" id="IPR001810">
    <property type="entry name" value="F-box_dom"/>
</dbReference>
<dbReference type="Gene3D" id="1.20.1280.50">
    <property type="match status" value="1"/>
</dbReference>
<sequence>MESDSLPEGCIATILSCTTPIDACNLSLVSTTFYSASQSDAVWNSFLPNDYTSIISRSVSDTSFISNSPSKKSIFQALSNRPIIIDNSTKSFQLDKKSGKKCYMLGARALNIAWGDTHCYWQWTNIPESRFREVAELNLVCWLEIRGVLNTNVLSPNTHYVAYFVYKMINSYGFHEYPVELSIDTFGGQSSNKNVCLNPNTEEKPDYYYGEEEILEIRESRQGLQLPNVRRDGWLEIEIGNFFNSSLEDEEVQMSVMEIKSGQAKKGLIIEGIEVRPKDAN</sequence>
<comment type="caution">
    <text evidence="2">The sequence shown here is derived from an EMBL/GenBank/DDBJ whole genome shotgun (WGS) entry which is preliminary data.</text>
</comment>
<dbReference type="Pfam" id="PF00646">
    <property type="entry name" value="F-box"/>
    <property type="match status" value="1"/>
</dbReference>
<dbReference type="InterPro" id="IPR036047">
    <property type="entry name" value="F-box-like_dom_sf"/>
</dbReference>
<gene>
    <name evidence="2" type="ORF">LLUT_LOCUS22111</name>
</gene>
<dbReference type="PANTHER" id="PTHR32278:SF143">
    <property type="entry name" value="F-BOX PROTEIN PP2-B1"/>
    <property type="match status" value="1"/>
</dbReference>
<dbReference type="EMBL" id="CAXHTB010000015">
    <property type="protein sequence ID" value="CAL0321051.1"/>
    <property type="molecule type" value="Genomic_DNA"/>
</dbReference>
<reference evidence="2 3" key="1">
    <citation type="submission" date="2024-03" db="EMBL/GenBank/DDBJ databases">
        <authorList>
            <person name="Martinez-Hernandez J."/>
        </authorList>
    </citation>
    <scope>NUCLEOTIDE SEQUENCE [LARGE SCALE GENOMIC DNA]</scope>
</reference>
<dbReference type="SUPFAM" id="SSF81383">
    <property type="entry name" value="F-box domain"/>
    <property type="match status" value="1"/>
</dbReference>
<protein>
    <recommendedName>
        <fullName evidence="1">F-box domain-containing protein</fullName>
    </recommendedName>
</protein>
<evidence type="ECO:0000313" key="2">
    <source>
        <dbReference type="EMBL" id="CAL0321051.1"/>
    </source>
</evidence>
<organism evidence="2 3">
    <name type="scientific">Lupinus luteus</name>
    <name type="common">European yellow lupine</name>
    <dbReference type="NCBI Taxonomy" id="3873"/>
    <lineage>
        <taxon>Eukaryota</taxon>
        <taxon>Viridiplantae</taxon>
        <taxon>Streptophyta</taxon>
        <taxon>Embryophyta</taxon>
        <taxon>Tracheophyta</taxon>
        <taxon>Spermatophyta</taxon>
        <taxon>Magnoliopsida</taxon>
        <taxon>eudicotyledons</taxon>
        <taxon>Gunneridae</taxon>
        <taxon>Pentapetalae</taxon>
        <taxon>rosids</taxon>
        <taxon>fabids</taxon>
        <taxon>Fabales</taxon>
        <taxon>Fabaceae</taxon>
        <taxon>Papilionoideae</taxon>
        <taxon>50 kb inversion clade</taxon>
        <taxon>genistoids sensu lato</taxon>
        <taxon>core genistoids</taxon>
        <taxon>Genisteae</taxon>
        <taxon>Lupinus</taxon>
    </lineage>
</organism>
<dbReference type="Pfam" id="PF14299">
    <property type="entry name" value="PP2"/>
    <property type="match status" value="1"/>
</dbReference>
<keyword evidence="3" id="KW-1185">Reference proteome</keyword>
<proteinExistence type="predicted"/>
<dbReference type="CDD" id="cd22162">
    <property type="entry name" value="F-box_AtSKIP3-like"/>
    <property type="match status" value="1"/>
</dbReference>